<organism evidence="1 2">
    <name type="scientific">Liparis tanakae</name>
    <name type="common">Tanaka's snailfish</name>
    <dbReference type="NCBI Taxonomy" id="230148"/>
    <lineage>
        <taxon>Eukaryota</taxon>
        <taxon>Metazoa</taxon>
        <taxon>Chordata</taxon>
        <taxon>Craniata</taxon>
        <taxon>Vertebrata</taxon>
        <taxon>Euteleostomi</taxon>
        <taxon>Actinopterygii</taxon>
        <taxon>Neopterygii</taxon>
        <taxon>Teleostei</taxon>
        <taxon>Neoteleostei</taxon>
        <taxon>Acanthomorphata</taxon>
        <taxon>Eupercaria</taxon>
        <taxon>Perciformes</taxon>
        <taxon>Cottioidei</taxon>
        <taxon>Cottales</taxon>
        <taxon>Liparidae</taxon>
        <taxon>Liparis</taxon>
    </lineage>
</organism>
<keyword evidence="2" id="KW-1185">Reference proteome</keyword>
<dbReference type="Proteomes" id="UP000314294">
    <property type="component" value="Unassembled WGS sequence"/>
</dbReference>
<evidence type="ECO:0000313" key="2">
    <source>
        <dbReference type="Proteomes" id="UP000314294"/>
    </source>
</evidence>
<protein>
    <submittedName>
        <fullName evidence="1">Uncharacterized protein</fullName>
    </submittedName>
</protein>
<reference evidence="1 2" key="1">
    <citation type="submission" date="2019-03" db="EMBL/GenBank/DDBJ databases">
        <title>First draft genome of Liparis tanakae, snailfish: a comprehensive survey of snailfish specific genes.</title>
        <authorList>
            <person name="Kim W."/>
            <person name="Song I."/>
            <person name="Jeong J.-H."/>
            <person name="Kim D."/>
            <person name="Kim S."/>
            <person name="Ryu S."/>
            <person name="Song J.Y."/>
            <person name="Lee S.K."/>
        </authorList>
    </citation>
    <scope>NUCLEOTIDE SEQUENCE [LARGE SCALE GENOMIC DNA]</scope>
    <source>
        <tissue evidence="1">Muscle</tissue>
    </source>
</reference>
<accession>A0A4Z2FWV2</accession>
<sequence>MSSHVSTQKTSESVSLAVIAMRREKCSEGNNALQLNNPLPLVTVGAAGMSLAGRRPPKLLAL</sequence>
<gene>
    <name evidence="1" type="ORF">EYF80_044425</name>
</gene>
<dbReference type="EMBL" id="SRLO01000850">
    <property type="protein sequence ID" value="TNN45375.1"/>
    <property type="molecule type" value="Genomic_DNA"/>
</dbReference>
<proteinExistence type="predicted"/>
<name>A0A4Z2FWV2_9TELE</name>
<comment type="caution">
    <text evidence="1">The sequence shown here is derived from an EMBL/GenBank/DDBJ whole genome shotgun (WGS) entry which is preliminary data.</text>
</comment>
<evidence type="ECO:0000313" key="1">
    <source>
        <dbReference type="EMBL" id="TNN45375.1"/>
    </source>
</evidence>
<dbReference type="AlphaFoldDB" id="A0A4Z2FWV2"/>